<sequence length="157" mass="17482">MFECLVYDVLAEADIIPVEQHFHETDEFLESGLDLVEDPLHGTNNCVDSIKDSMIDIFPNLCNKMQNTGNRVLINSSSNVHLILHLLEQATGGGTDSVSKSVRSIPESVNNVIKNFSNFVSRIAKSVADITPAQEVCCIRMVGLEHCWSHWPMVSMH</sequence>
<accession>A0AAD6FYU4</accession>
<proteinExistence type="predicted"/>
<reference evidence="1" key="2">
    <citation type="journal article" date="2023" name="IMA Fungus">
        <title>Comparative genomic study of the Penicillium genus elucidates a diverse pangenome and 15 lateral gene transfer events.</title>
        <authorList>
            <person name="Petersen C."/>
            <person name="Sorensen T."/>
            <person name="Nielsen M.R."/>
            <person name="Sondergaard T.E."/>
            <person name="Sorensen J.L."/>
            <person name="Fitzpatrick D.A."/>
            <person name="Frisvad J.C."/>
            <person name="Nielsen K.L."/>
        </authorList>
    </citation>
    <scope>NUCLEOTIDE SEQUENCE</scope>
    <source>
        <strain evidence="1">IBT 16125</strain>
    </source>
</reference>
<gene>
    <name evidence="1" type="ORF">N7458_009848</name>
</gene>
<evidence type="ECO:0000313" key="2">
    <source>
        <dbReference type="Proteomes" id="UP001213681"/>
    </source>
</evidence>
<keyword evidence="2" id="KW-1185">Reference proteome</keyword>
<dbReference type="GeneID" id="81603473"/>
<name>A0AAD6FYU4_9EURO</name>
<organism evidence="1 2">
    <name type="scientific">Penicillium daleae</name>
    <dbReference type="NCBI Taxonomy" id="63821"/>
    <lineage>
        <taxon>Eukaryota</taxon>
        <taxon>Fungi</taxon>
        <taxon>Dikarya</taxon>
        <taxon>Ascomycota</taxon>
        <taxon>Pezizomycotina</taxon>
        <taxon>Eurotiomycetes</taxon>
        <taxon>Eurotiomycetidae</taxon>
        <taxon>Eurotiales</taxon>
        <taxon>Aspergillaceae</taxon>
        <taxon>Penicillium</taxon>
    </lineage>
</organism>
<reference evidence="1" key="1">
    <citation type="submission" date="2022-12" db="EMBL/GenBank/DDBJ databases">
        <authorList>
            <person name="Petersen C."/>
        </authorList>
    </citation>
    <scope>NUCLEOTIDE SEQUENCE</scope>
    <source>
        <strain evidence="1">IBT 16125</strain>
    </source>
</reference>
<protein>
    <submittedName>
        <fullName evidence="1">Uncharacterized protein</fullName>
    </submittedName>
</protein>
<evidence type="ECO:0000313" key="1">
    <source>
        <dbReference type="EMBL" id="KAJ5438850.1"/>
    </source>
</evidence>
<dbReference type="EMBL" id="JAPVEA010000008">
    <property type="protein sequence ID" value="KAJ5438850.1"/>
    <property type="molecule type" value="Genomic_DNA"/>
</dbReference>
<dbReference type="AlphaFoldDB" id="A0AAD6FYU4"/>
<dbReference type="Proteomes" id="UP001213681">
    <property type="component" value="Unassembled WGS sequence"/>
</dbReference>
<dbReference type="RefSeq" id="XP_056762079.1">
    <property type="nucleotide sequence ID" value="XM_056913230.1"/>
</dbReference>
<comment type="caution">
    <text evidence="1">The sequence shown here is derived from an EMBL/GenBank/DDBJ whole genome shotgun (WGS) entry which is preliminary data.</text>
</comment>